<evidence type="ECO:0000313" key="8">
    <source>
        <dbReference type="Proteomes" id="UP001652620"/>
    </source>
</evidence>
<evidence type="ECO:0000256" key="6">
    <source>
        <dbReference type="SAM" id="MobiDB-lite"/>
    </source>
</evidence>
<keyword evidence="5" id="KW-0539">Nucleus</keyword>
<evidence type="ECO:0000313" key="9">
    <source>
        <dbReference type="RefSeq" id="XP_049307938.1"/>
    </source>
</evidence>
<protein>
    <submittedName>
        <fullName evidence="9">Protein insensitive-like</fullName>
    </submittedName>
</protein>
<keyword evidence="4" id="KW-0804">Transcription</keyword>
<dbReference type="InterPro" id="IPR018379">
    <property type="entry name" value="BEN_domain"/>
</dbReference>
<evidence type="ECO:0000256" key="1">
    <source>
        <dbReference type="ARBA" id="ARBA00004123"/>
    </source>
</evidence>
<keyword evidence="2" id="KW-0678">Repressor</keyword>
<dbReference type="Pfam" id="PF10523">
    <property type="entry name" value="BEN"/>
    <property type="match status" value="1"/>
</dbReference>
<dbReference type="RefSeq" id="XP_049307938.1">
    <property type="nucleotide sequence ID" value="XM_049451981.1"/>
</dbReference>
<dbReference type="GeneID" id="125777339"/>
<organism evidence="8 9">
    <name type="scientific">Bactrocera dorsalis</name>
    <name type="common">Oriental fruit fly</name>
    <name type="synonym">Dacus dorsalis</name>
    <dbReference type="NCBI Taxonomy" id="27457"/>
    <lineage>
        <taxon>Eukaryota</taxon>
        <taxon>Metazoa</taxon>
        <taxon>Ecdysozoa</taxon>
        <taxon>Arthropoda</taxon>
        <taxon>Hexapoda</taxon>
        <taxon>Insecta</taxon>
        <taxon>Pterygota</taxon>
        <taxon>Neoptera</taxon>
        <taxon>Endopterygota</taxon>
        <taxon>Diptera</taxon>
        <taxon>Brachycera</taxon>
        <taxon>Muscomorpha</taxon>
        <taxon>Tephritoidea</taxon>
        <taxon>Tephritidae</taxon>
        <taxon>Bactrocera</taxon>
        <taxon>Bactrocera</taxon>
    </lineage>
</organism>
<evidence type="ECO:0000256" key="2">
    <source>
        <dbReference type="ARBA" id="ARBA00022491"/>
    </source>
</evidence>
<dbReference type="PANTHER" id="PTHR35346:SF1">
    <property type="entry name" value="BEN DOMAIN-CONTAINING PROTEIN 6"/>
    <property type="match status" value="1"/>
</dbReference>
<keyword evidence="8" id="KW-1185">Reference proteome</keyword>
<feature type="compositionally biased region" description="Polar residues" evidence="6">
    <location>
        <begin position="1"/>
        <end position="20"/>
    </location>
</feature>
<comment type="subcellular location">
    <subcellularLocation>
        <location evidence="1">Nucleus</location>
    </subcellularLocation>
</comment>
<dbReference type="InterPro" id="IPR037496">
    <property type="entry name" value="BEND6-like"/>
</dbReference>
<dbReference type="Proteomes" id="UP001652620">
    <property type="component" value="Chromosome 3"/>
</dbReference>
<reference evidence="9" key="1">
    <citation type="submission" date="2025-08" db="UniProtKB">
        <authorList>
            <consortium name="RefSeq"/>
        </authorList>
    </citation>
    <scope>IDENTIFICATION</scope>
    <source>
        <tissue evidence="9">Adult</tissue>
    </source>
</reference>
<accession>A0ABM3JFE1</accession>
<name>A0ABM3JFE1_BACDO</name>
<feature type="region of interest" description="Disordered" evidence="6">
    <location>
        <begin position="1"/>
        <end position="22"/>
    </location>
</feature>
<keyword evidence="3" id="KW-0805">Transcription regulation</keyword>
<gene>
    <name evidence="9" type="primary">LOC125777339</name>
</gene>
<dbReference type="PANTHER" id="PTHR35346">
    <property type="entry name" value="BEN DOMAIN-CONTAINING PROTEIN 6"/>
    <property type="match status" value="1"/>
</dbReference>
<proteinExistence type="predicted"/>
<dbReference type="SMART" id="SM01025">
    <property type="entry name" value="BEN"/>
    <property type="match status" value="1"/>
</dbReference>
<feature type="domain" description="BEN" evidence="7">
    <location>
        <begin position="175"/>
        <end position="270"/>
    </location>
</feature>
<dbReference type="Gene3D" id="1.10.10.2590">
    <property type="entry name" value="BEN domain"/>
    <property type="match status" value="1"/>
</dbReference>
<evidence type="ECO:0000259" key="7">
    <source>
        <dbReference type="PROSITE" id="PS51457"/>
    </source>
</evidence>
<evidence type="ECO:0000256" key="5">
    <source>
        <dbReference type="ARBA" id="ARBA00023242"/>
    </source>
</evidence>
<evidence type="ECO:0000256" key="4">
    <source>
        <dbReference type="ARBA" id="ARBA00023163"/>
    </source>
</evidence>
<evidence type="ECO:0000256" key="3">
    <source>
        <dbReference type="ARBA" id="ARBA00023015"/>
    </source>
</evidence>
<sequence>MDSSMNSTVNYGNTNESSESALDLRQIPAISTITGGRRPIYDFPDLKTRKKTGNKRSSAADFQLKRRREFDIRYNGVVKTPKLNQTTSPAREEAPRVDIERPTVQTPRNIGSLMRHLQARFPTNFVNGLPNRLNSGIISNPHSTVATIAARPINNADASNIENNLEESPYVQIGPHGTRVSKVDLASINWTEASLATRKLLTFLFDRQTLATHTLSGKLSPAFRDRQLKAQLDPLKVADIKHYVKQKTNCSEREIRSAITNKCADTAKAIRRRRMSKVKLETSL</sequence>
<dbReference type="PROSITE" id="PS51457">
    <property type="entry name" value="BEN"/>
    <property type="match status" value="1"/>
</dbReference>